<name>A0A8T0G031_ARGBR</name>
<dbReference type="Pfam" id="PF05092">
    <property type="entry name" value="PIF"/>
    <property type="match status" value="1"/>
</dbReference>
<dbReference type="AlphaFoldDB" id="A0A8T0G031"/>
<evidence type="ECO:0000313" key="2">
    <source>
        <dbReference type="Proteomes" id="UP000807504"/>
    </source>
</evidence>
<evidence type="ECO:0000313" key="1">
    <source>
        <dbReference type="EMBL" id="KAF8796694.1"/>
    </source>
</evidence>
<protein>
    <submittedName>
        <fullName evidence="1">Per os infectivity factor 1 like protein</fullName>
    </submittedName>
</protein>
<comment type="caution">
    <text evidence="1">The sequence shown here is derived from an EMBL/GenBank/DDBJ whole genome shotgun (WGS) entry which is preliminary data.</text>
</comment>
<proteinExistence type="predicted"/>
<dbReference type="InterPro" id="IPR007784">
    <property type="entry name" value="PIR"/>
</dbReference>
<sequence>MPNTCQNDHECPNDFVCFKGKCIPKMIRGGECDLRTGQWILIDQGERVMCTCKFPHLVTQKFTGANCDVDVACGPHGHLENFNTFLCICDVGYKNVNGTCVEILPDEMMQYMPCQDDEYEIPLPEHGFDSDYLKIIQNKRCIKKPCSFDIFTGRPLNNSEFIPNVGCACDPSQGQFGVRIEKYLNVPGMKRPIDEVNEQEPSSTKLKTDHVKESDVSVLKEIQDKLTNEGEHVNQQLNKVREQYYMSYMEKVMESLPLSKNILDSTGEIPKGKEGFLKLFSAAKTVVYSEIQLKKLKAFNSIFDMVNRLVGKVIHNKYIIPFMSQYIPPQQLENAFASYQESLSSDDETKSLELQCITYLIQTELDKAEPLKVPNPIFNRFTQQLKAMSEYITVLLSSVTMSNMDGKDELERER</sequence>
<keyword evidence="2" id="KW-1185">Reference proteome</keyword>
<gene>
    <name evidence="1" type="ORF">HNY73_001040</name>
</gene>
<reference evidence="1" key="2">
    <citation type="submission" date="2020-06" db="EMBL/GenBank/DDBJ databases">
        <authorList>
            <person name="Sheffer M."/>
        </authorList>
    </citation>
    <scope>NUCLEOTIDE SEQUENCE</scope>
</reference>
<accession>A0A8T0G031</accession>
<dbReference type="Proteomes" id="UP000807504">
    <property type="component" value="Unassembled WGS sequence"/>
</dbReference>
<organism evidence="1 2">
    <name type="scientific">Argiope bruennichi</name>
    <name type="common">Wasp spider</name>
    <name type="synonym">Aranea bruennichi</name>
    <dbReference type="NCBI Taxonomy" id="94029"/>
    <lineage>
        <taxon>Eukaryota</taxon>
        <taxon>Metazoa</taxon>
        <taxon>Ecdysozoa</taxon>
        <taxon>Arthropoda</taxon>
        <taxon>Chelicerata</taxon>
        <taxon>Arachnida</taxon>
        <taxon>Araneae</taxon>
        <taxon>Araneomorphae</taxon>
        <taxon>Entelegynae</taxon>
        <taxon>Araneoidea</taxon>
        <taxon>Araneidae</taxon>
        <taxon>Argiope</taxon>
    </lineage>
</organism>
<dbReference type="EMBL" id="JABXBU010000001">
    <property type="protein sequence ID" value="KAF8796694.1"/>
    <property type="molecule type" value="Genomic_DNA"/>
</dbReference>
<reference evidence="1" key="1">
    <citation type="journal article" date="2020" name="bioRxiv">
        <title>Chromosome-level reference genome of the European wasp spider Argiope bruennichi: a resource for studies on range expansion and evolutionary adaptation.</title>
        <authorList>
            <person name="Sheffer M.M."/>
            <person name="Hoppe A."/>
            <person name="Krehenwinkel H."/>
            <person name="Uhl G."/>
            <person name="Kuss A.W."/>
            <person name="Jensen L."/>
            <person name="Jensen C."/>
            <person name="Gillespie R.G."/>
            <person name="Hoff K.J."/>
            <person name="Prost S."/>
        </authorList>
    </citation>
    <scope>NUCLEOTIDE SEQUENCE</scope>
</reference>